<dbReference type="Gene3D" id="2.60.420.10">
    <property type="entry name" value="Maltose phosphorylase, domain 3"/>
    <property type="match status" value="1"/>
</dbReference>
<evidence type="ECO:0000259" key="7">
    <source>
        <dbReference type="Pfam" id="PF17390"/>
    </source>
</evidence>
<dbReference type="InterPro" id="IPR035398">
    <property type="entry name" value="Bac_rhamnosid_C"/>
</dbReference>
<dbReference type="EMBL" id="LDRB01000027">
    <property type="protein sequence ID" value="KTR40735.1"/>
    <property type="molecule type" value="Genomic_DNA"/>
</dbReference>
<comment type="caution">
    <text evidence="8">The sequence shown here is derived from an EMBL/GenBank/DDBJ whole genome shotgun (WGS) entry which is preliminary data.</text>
</comment>
<dbReference type="InterPro" id="IPR012341">
    <property type="entry name" value="6hp_glycosidase-like_sf"/>
</dbReference>
<evidence type="ECO:0000256" key="3">
    <source>
        <dbReference type="ARBA" id="ARBA00022801"/>
    </source>
</evidence>
<evidence type="ECO:0000256" key="2">
    <source>
        <dbReference type="ARBA" id="ARBA00012652"/>
    </source>
</evidence>
<dbReference type="Pfam" id="PF17390">
    <property type="entry name" value="Bac_rhamnosid_C"/>
    <property type="match status" value="1"/>
</dbReference>
<dbReference type="Pfam" id="PF08531">
    <property type="entry name" value="Bac_rhamnosid_N"/>
    <property type="match status" value="1"/>
</dbReference>
<keyword evidence="3" id="KW-0378">Hydrolase</keyword>
<feature type="domain" description="Alpha-L-rhamnosidase six-hairpin glycosidase" evidence="6">
    <location>
        <begin position="319"/>
        <end position="673"/>
    </location>
</feature>
<dbReference type="Pfam" id="PF17389">
    <property type="entry name" value="Bac_rhamnosid6H"/>
    <property type="match status" value="1"/>
</dbReference>
<evidence type="ECO:0000313" key="8">
    <source>
        <dbReference type="EMBL" id="KTR40735.1"/>
    </source>
</evidence>
<name>A0ABR5S8E6_9MICO</name>
<evidence type="ECO:0000259" key="6">
    <source>
        <dbReference type="Pfam" id="PF17389"/>
    </source>
</evidence>
<feature type="domain" description="Bacterial alpha-L-rhamnosidase N-terminal" evidence="5">
    <location>
        <begin position="37"/>
        <end position="204"/>
    </location>
</feature>
<comment type="catalytic activity">
    <reaction evidence="1">
        <text>Hydrolysis of terminal non-reducing alpha-L-rhamnose residues in alpha-L-rhamnosides.</text>
        <dbReference type="EC" id="3.2.1.40"/>
    </reaction>
</comment>
<dbReference type="SUPFAM" id="SSF48208">
    <property type="entry name" value="Six-hairpin glycosidases"/>
    <property type="match status" value="1"/>
</dbReference>
<dbReference type="EC" id="3.2.1.40" evidence="2"/>
<feature type="domain" description="Alpha-L-rhamnosidase concanavalin-like" evidence="4">
    <location>
        <begin position="216"/>
        <end position="303"/>
    </location>
</feature>
<evidence type="ECO:0000256" key="1">
    <source>
        <dbReference type="ARBA" id="ARBA00001445"/>
    </source>
</evidence>
<dbReference type="InterPro" id="IPR008928">
    <property type="entry name" value="6-hairpin_glycosidase_sf"/>
</dbReference>
<dbReference type="PANTHER" id="PTHR33307">
    <property type="entry name" value="ALPHA-RHAMNOSIDASE (EUROFUNG)"/>
    <property type="match status" value="1"/>
</dbReference>
<evidence type="ECO:0000259" key="5">
    <source>
        <dbReference type="Pfam" id="PF08531"/>
    </source>
</evidence>
<organism evidence="8 9">
    <name type="scientific">Curtobacterium oceanosedimentum</name>
    <dbReference type="NCBI Taxonomy" id="465820"/>
    <lineage>
        <taxon>Bacteria</taxon>
        <taxon>Bacillati</taxon>
        <taxon>Actinomycetota</taxon>
        <taxon>Actinomycetes</taxon>
        <taxon>Micrococcales</taxon>
        <taxon>Microbacteriaceae</taxon>
        <taxon>Curtobacterium</taxon>
    </lineage>
</organism>
<dbReference type="Gene3D" id="1.50.10.10">
    <property type="match status" value="1"/>
</dbReference>
<keyword evidence="9" id="KW-1185">Reference proteome</keyword>
<dbReference type="Proteomes" id="UP000078335">
    <property type="component" value="Unassembled WGS sequence"/>
</dbReference>
<evidence type="ECO:0000259" key="4">
    <source>
        <dbReference type="Pfam" id="PF05592"/>
    </source>
</evidence>
<reference evidence="8 9" key="1">
    <citation type="journal article" date="2016" name="Front. Microbiol.">
        <title>Genomic Resource of Rice Seed Associated Bacteria.</title>
        <authorList>
            <person name="Midha S."/>
            <person name="Bansal K."/>
            <person name="Sharma S."/>
            <person name="Kumar N."/>
            <person name="Patil P.P."/>
            <person name="Chaudhry V."/>
            <person name="Patil P.B."/>
        </authorList>
    </citation>
    <scope>NUCLEOTIDE SEQUENCE [LARGE SCALE GENOMIC DNA]</scope>
    <source>
        <strain evidence="8 9">NS263</strain>
    </source>
</reference>
<dbReference type="Gene3D" id="2.60.120.260">
    <property type="entry name" value="Galactose-binding domain-like"/>
    <property type="match status" value="2"/>
</dbReference>
<proteinExistence type="predicted"/>
<dbReference type="InterPro" id="IPR008902">
    <property type="entry name" value="Rhamnosid_concanavalin"/>
</dbReference>
<dbReference type="InterPro" id="IPR035396">
    <property type="entry name" value="Bac_rhamnosid6H"/>
</dbReference>
<dbReference type="RefSeq" id="WP_058728499.1">
    <property type="nucleotide sequence ID" value="NZ_LDRB01000027.1"/>
</dbReference>
<dbReference type="PANTHER" id="PTHR33307:SF6">
    <property type="entry name" value="ALPHA-RHAMNOSIDASE (EUROFUNG)-RELATED"/>
    <property type="match status" value="1"/>
</dbReference>
<evidence type="ECO:0000313" key="9">
    <source>
        <dbReference type="Proteomes" id="UP000078335"/>
    </source>
</evidence>
<feature type="domain" description="Alpha-L-rhamnosidase C-terminal" evidence="7">
    <location>
        <begin position="675"/>
        <end position="748"/>
    </location>
</feature>
<dbReference type="InterPro" id="IPR013737">
    <property type="entry name" value="Bac_rhamnosid_N"/>
</dbReference>
<accession>A0ABR5S8E6</accession>
<dbReference type="Pfam" id="PF05592">
    <property type="entry name" value="Bac_rhamnosid"/>
    <property type="match status" value="1"/>
</dbReference>
<protein>
    <recommendedName>
        <fullName evidence="2">alpha-L-rhamnosidase</fullName>
        <ecNumber evidence="2">3.2.1.40</ecNumber>
    </recommendedName>
</protein>
<gene>
    <name evidence="8" type="ORF">NS263_06675</name>
</gene>
<dbReference type="InterPro" id="IPR016007">
    <property type="entry name" value="Alpha_rhamnosid"/>
</dbReference>
<sequence length="761" mass="83122">MSDTTWTAAFITPAEELHSAPVLRKEIRLDREHGALVAARLRVTAVGIVEPWLAGQPVSEDLLVPGWTSYEWRLRSVEYDVTDRLQQLPGDEPVVFGLHIGAGWALGRLTWSGAASFYGSARAGSADLELRYADGTIEVVQTDETWTAAPTGTTADDLYDGQDIDARVGTAWARPGTVDGEVGTRSVPLDAGLVEPSRAPAVRRLSEIEPVAAWTAPSGATLVDFGINIVGWVRVRVTGTEGDRLRLRHAEVLEHEELGVRPLRSAEATDEYVLSGGEDVFEPRFTFHGFRFVEVTGWDRTLEELRGALTAVQIGSDLRRTGHFRSSNDLLNTFHDNVVRGMQGNFVSVPSDCPQRDERLGWTGDIAAFAPTASFLFDTDAFLSDWLRDVWLEQQHQDGVVPFVVPDVLKFLPPLDGIGPQNTTAIWSDAAVWVPWALHRAYGDTAVLAEQFDSMAAHLRRVASLLSPEGLWDTVFQFADWLDPDAPPEDPAAAKADTGVVATACAHRSAVLVADAAELLGRSAEATEFREMATRLRTAFRTHYVSRGQITSDCTTVYALAIVFDLLVDDDVDRAGNRLAELVAESGYRISTGFAGTPFITDALTMTGHVDDAYRLLLQTECPSWLYPVTMGATTVWERWDSMLPDGTINPGEMTSFNHYALGAVADWMHRTVAGLAPLTPGYEQVLIAPLPGGGLTWAEASLESPHGRIAVRWDLDTDELCIRAEVPEDVTAIVRTPDGTERQVGGGEHLIRTPIPTPVL</sequence>